<dbReference type="PANTHER" id="PTHR33116:SF86">
    <property type="entry name" value="REVERSE TRANSCRIPTASE DOMAIN-CONTAINING PROTEIN"/>
    <property type="match status" value="1"/>
</dbReference>
<proteinExistence type="predicted"/>
<sequence length="422" mass="47800">MNFLFSVVYGHPAPALRNRLWQQLTRVQEEGVLLRVLMGDFNAIAQNSERAGGSDRRIGVNQQFVRWIHTSRLVDLRFMGPKFTWKRGSLYQRLDRGFCSSDWRVAFPEASVTHLARYQSDHGIAERTSLPFRPNDVKNALFAMKPWKAPGVDRFQAGFYQRHWETIGKDICVEEAIHSMRNKPGRIGTMALKVDLEKAYDRISWAFLFDTLNEAKLSAALVDVIMKCVSTSSMQLFWNGNLTESFKPSRGLRLGCPLSPYLFVLCMERLAHGIERAVRADVRTAEAFSNVLDEFCGSSGMNVSTAKTSLFFSKNVDIEKRRIIKNLLGVRVVNDFGQYLGVPLLHRKVSKLTYAHILDKMKAKIANWNTAQLSLASRITLAQAVLCTMPLYAMQTSKFPVGVCAKMGKEIRGFIWGSDKSI</sequence>
<dbReference type="PANTHER" id="PTHR33116">
    <property type="entry name" value="REVERSE TRANSCRIPTASE ZINC-BINDING DOMAIN-CONTAINING PROTEIN-RELATED-RELATED"/>
    <property type="match status" value="1"/>
</dbReference>
<reference evidence="2" key="2">
    <citation type="submission" date="2020-08" db="EMBL/GenBank/DDBJ databases">
        <title>Plant Genome Project.</title>
        <authorList>
            <person name="Zhang R.-G."/>
        </authorList>
    </citation>
    <scope>NUCLEOTIDE SEQUENCE</scope>
    <source>
        <strain evidence="2">Huo1</strain>
        <tissue evidence="2">Leaf</tissue>
    </source>
</reference>
<name>A0A8X8Z9D1_SALSN</name>
<dbReference type="Proteomes" id="UP000298416">
    <property type="component" value="Unassembled WGS sequence"/>
</dbReference>
<accession>A0A8X8Z9D1</accession>
<evidence type="ECO:0000313" key="3">
    <source>
        <dbReference type="Proteomes" id="UP000298416"/>
    </source>
</evidence>
<dbReference type="EMBL" id="PNBA02000016">
    <property type="protein sequence ID" value="KAG6396882.1"/>
    <property type="molecule type" value="Genomic_DNA"/>
</dbReference>
<comment type="caution">
    <text evidence="2">The sequence shown here is derived from an EMBL/GenBank/DDBJ whole genome shotgun (WGS) entry which is preliminary data.</text>
</comment>
<dbReference type="InterPro" id="IPR036691">
    <property type="entry name" value="Endo/exonu/phosph_ase_sf"/>
</dbReference>
<gene>
    <name evidence="2" type="ORF">SASPL_143040</name>
</gene>
<dbReference type="Pfam" id="PF00078">
    <property type="entry name" value="RVT_1"/>
    <property type="match status" value="1"/>
</dbReference>
<dbReference type="InterPro" id="IPR000477">
    <property type="entry name" value="RT_dom"/>
</dbReference>
<organism evidence="2">
    <name type="scientific">Salvia splendens</name>
    <name type="common">Scarlet sage</name>
    <dbReference type="NCBI Taxonomy" id="180675"/>
    <lineage>
        <taxon>Eukaryota</taxon>
        <taxon>Viridiplantae</taxon>
        <taxon>Streptophyta</taxon>
        <taxon>Embryophyta</taxon>
        <taxon>Tracheophyta</taxon>
        <taxon>Spermatophyta</taxon>
        <taxon>Magnoliopsida</taxon>
        <taxon>eudicotyledons</taxon>
        <taxon>Gunneridae</taxon>
        <taxon>Pentapetalae</taxon>
        <taxon>asterids</taxon>
        <taxon>lamiids</taxon>
        <taxon>Lamiales</taxon>
        <taxon>Lamiaceae</taxon>
        <taxon>Nepetoideae</taxon>
        <taxon>Mentheae</taxon>
        <taxon>Salviinae</taxon>
        <taxon>Salvia</taxon>
        <taxon>Salvia subgen. Calosphace</taxon>
        <taxon>core Calosphace</taxon>
    </lineage>
</organism>
<evidence type="ECO:0000259" key="1">
    <source>
        <dbReference type="Pfam" id="PF00078"/>
    </source>
</evidence>
<dbReference type="Gene3D" id="3.60.10.10">
    <property type="entry name" value="Endonuclease/exonuclease/phosphatase"/>
    <property type="match status" value="1"/>
</dbReference>
<keyword evidence="3" id="KW-1185">Reference proteome</keyword>
<reference evidence="2" key="1">
    <citation type="submission" date="2018-01" db="EMBL/GenBank/DDBJ databases">
        <authorList>
            <person name="Mao J.F."/>
        </authorList>
    </citation>
    <scope>NUCLEOTIDE SEQUENCE</scope>
    <source>
        <strain evidence="2">Huo1</strain>
        <tissue evidence="2">Leaf</tissue>
    </source>
</reference>
<feature type="domain" description="Reverse transcriptase" evidence="1">
    <location>
        <begin position="178"/>
        <end position="277"/>
    </location>
</feature>
<dbReference type="SUPFAM" id="SSF56219">
    <property type="entry name" value="DNase I-like"/>
    <property type="match status" value="1"/>
</dbReference>
<dbReference type="AlphaFoldDB" id="A0A8X8Z9D1"/>
<protein>
    <recommendedName>
        <fullName evidence="1">Reverse transcriptase domain-containing protein</fullName>
    </recommendedName>
</protein>
<evidence type="ECO:0000313" key="2">
    <source>
        <dbReference type="EMBL" id="KAG6396882.1"/>
    </source>
</evidence>